<dbReference type="PANTHER" id="PTHR22914:SF45">
    <property type="entry name" value="CHITIN SYNTHASE"/>
    <property type="match status" value="1"/>
</dbReference>
<keyword evidence="4" id="KW-1003">Cell membrane</keyword>
<keyword evidence="14" id="KW-0325">Glycoprotein</keyword>
<evidence type="ECO:0000256" key="10">
    <source>
        <dbReference type="ARBA" id="ARBA00022989"/>
    </source>
</evidence>
<dbReference type="PROSITE" id="PS51998">
    <property type="entry name" value="DEK_C"/>
    <property type="match status" value="1"/>
</dbReference>
<dbReference type="Pfam" id="PF08766">
    <property type="entry name" value="DEK_C"/>
    <property type="match status" value="1"/>
</dbReference>
<dbReference type="PROSITE" id="PS51456">
    <property type="entry name" value="MYOSIN_MOTOR"/>
    <property type="match status" value="1"/>
</dbReference>
<dbReference type="SMART" id="SM00242">
    <property type="entry name" value="MYSc"/>
    <property type="match status" value="1"/>
</dbReference>
<dbReference type="InterPro" id="IPR036400">
    <property type="entry name" value="Cyt_B5-like_heme/steroid_sf"/>
</dbReference>
<comment type="similarity">
    <text evidence="18">Belongs to the TRAFAC class myosin-kinesin ATPase superfamily. Myosin family.</text>
</comment>
<feature type="transmembrane region" description="Helical" evidence="20">
    <location>
        <begin position="1666"/>
        <end position="1689"/>
    </location>
</feature>
<keyword evidence="18" id="KW-0547">Nucleotide-binding</keyword>
<feature type="compositionally biased region" description="Low complexity" evidence="19">
    <location>
        <begin position="468"/>
        <end position="477"/>
    </location>
</feature>
<dbReference type="Gene3D" id="3.30.160.60">
    <property type="entry name" value="Classic Zinc Finger"/>
    <property type="match status" value="2"/>
</dbReference>
<dbReference type="Gene3D" id="1.20.58.530">
    <property type="match status" value="1"/>
</dbReference>
<evidence type="ECO:0000256" key="14">
    <source>
        <dbReference type="ARBA" id="ARBA00023180"/>
    </source>
</evidence>
<evidence type="ECO:0000256" key="3">
    <source>
        <dbReference type="ARBA" id="ARBA00012543"/>
    </source>
</evidence>
<evidence type="ECO:0000256" key="2">
    <source>
        <dbReference type="ARBA" id="ARBA00004651"/>
    </source>
</evidence>
<evidence type="ECO:0000256" key="13">
    <source>
        <dbReference type="ARBA" id="ARBA00023175"/>
    </source>
</evidence>
<feature type="region of interest" description="Disordered" evidence="19">
    <location>
        <begin position="1325"/>
        <end position="1357"/>
    </location>
</feature>
<dbReference type="GeneID" id="85224253"/>
<dbReference type="InterPro" id="IPR036961">
    <property type="entry name" value="Kinesin_motor_dom_sf"/>
</dbReference>
<keyword evidence="25" id="KW-1185">Reference proteome</keyword>
<keyword evidence="12 20" id="KW-0472">Membrane</keyword>
<dbReference type="GO" id="GO:0005886">
    <property type="term" value="C:plasma membrane"/>
    <property type="evidence" value="ECO:0007669"/>
    <property type="project" value="UniProtKB-SubCell"/>
</dbReference>
<dbReference type="SUPFAM" id="SSF53448">
    <property type="entry name" value="Nucleotide-diphospho-sugar transferases"/>
    <property type="match status" value="1"/>
</dbReference>
<keyword evidence="18" id="KW-0009">Actin-binding</keyword>
<dbReference type="InterPro" id="IPR036322">
    <property type="entry name" value="WD40_repeat_dom_sf"/>
</dbReference>
<dbReference type="InterPro" id="IPR001680">
    <property type="entry name" value="WD40_rpt"/>
</dbReference>
<keyword evidence="8 20" id="KW-0812">Transmembrane</keyword>
<evidence type="ECO:0000259" key="22">
    <source>
        <dbReference type="PROSITE" id="PS51456"/>
    </source>
</evidence>
<feature type="domain" description="Myosin motor" evidence="22">
    <location>
        <begin position="743"/>
        <end position="1510"/>
    </location>
</feature>
<evidence type="ECO:0000256" key="18">
    <source>
        <dbReference type="PROSITE-ProRule" id="PRU00782"/>
    </source>
</evidence>
<dbReference type="InterPro" id="IPR001199">
    <property type="entry name" value="Cyt_B5-like_heme/steroid-bd"/>
</dbReference>
<accession>A0AAF0F3D8</accession>
<keyword evidence="6 24" id="KW-0328">Glycosyltransferase</keyword>
<dbReference type="GO" id="GO:0003779">
    <property type="term" value="F:actin binding"/>
    <property type="evidence" value="ECO:0007669"/>
    <property type="project" value="UniProtKB-KW"/>
</dbReference>
<dbReference type="Pfam" id="PF00400">
    <property type="entry name" value="WD40"/>
    <property type="match status" value="3"/>
</dbReference>
<dbReference type="EMBL" id="CP119958">
    <property type="protein sequence ID" value="WFD37657.1"/>
    <property type="molecule type" value="Genomic_DNA"/>
</dbReference>
<dbReference type="InterPro" id="IPR004835">
    <property type="entry name" value="Chitin_synth"/>
</dbReference>
<dbReference type="Pfam" id="PF03142">
    <property type="entry name" value="Chitin_synth_2"/>
    <property type="match status" value="1"/>
</dbReference>
<evidence type="ECO:0000259" key="21">
    <source>
        <dbReference type="PROSITE" id="PS50157"/>
    </source>
</evidence>
<dbReference type="SUPFAM" id="SSF55856">
    <property type="entry name" value="Cytochrome b5-like heme/steroid binding domain"/>
    <property type="match status" value="1"/>
</dbReference>
<dbReference type="Pfam" id="PF00063">
    <property type="entry name" value="Myosin_head"/>
    <property type="match status" value="1"/>
</dbReference>
<evidence type="ECO:0000256" key="4">
    <source>
        <dbReference type="ARBA" id="ARBA00022475"/>
    </source>
</evidence>
<feature type="transmembrane region" description="Helical" evidence="20">
    <location>
        <begin position="1630"/>
        <end position="1646"/>
    </location>
</feature>
<keyword evidence="9" id="KW-0677">Repeat</keyword>
<dbReference type="SUPFAM" id="SSF52540">
    <property type="entry name" value="P-loop containing nucleoside triphosphate hydrolases"/>
    <property type="match status" value="1"/>
</dbReference>
<keyword evidence="15" id="KW-0968">Cytoplasmic vesicle</keyword>
<feature type="region of interest" description="Actin-binding" evidence="18">
    <location>
        <begin position="1384"/>
        <end position="1406"/>
    </location>
</feature>
<dbReference type="GO" id="GO:0031505">
    <property type="term" value="P:fungal-type cell wall organization"/>
    <property type="evidence" value="ECO:0007669"/>
    <property type="project" value="TreeGrafter"/>
</dbReference>
<feature type="domain" description="DEK-C" evidence="23">
    <location>
        <begin position="2615"/>
        <end position="2670"/>
    </location>
</feature>
<dbReference type="InterPro" id="IPR027417">
    <property type="entry name" value="P-loop_NTPase"/>
</dbReference>
<dbReference type="GO" id="GO:0030659">
    <property type="term" value="C:cytoplasmic vesicle membrane"/>
    <property type="evidence" value="ECO:0007669"/>
    <property type="project" value="UniProtKB-SubCell"/>
</dbReference>
<evidence type="ECO:0000256" key="19">
    <source>
        <dbReference type="SAM" id="MobiDB-lite"/>
    </source>
</evidence>
<feature type="domain" description="C2H2-type" evidence="21">
    <location>
        <begin position="380"/>
        <end position="410"/>
    </location>
</feature>
<keyword evidence="16" id="KW-0863">Zinc-finger</keyword>
<dbReference type="EC" id="2.4.1.16" evidence="3"/>
<keyword evidence="11 18" id="KW-0518">Myosin</keyword>
<dbReference type="GO" id="GO:0003774">
    <property type="term" value="F:cytoskeletal motor activity"/>
    <property type="evidence" value="ECO:0007669"/>
    <property type="project" value="UniProtKB-UniRule"/>
</dbReference>
<dbReference type="RefSeq" id="XP_060120554.1">
    <property type="nucleotide sequence ID" value="XM_060264571.1"/>
</dbReference>
<proteinExistence type="inferred from homology"/>
<keyword evidence="7 24" id="KW-0808">Transferase</keyword>
<protein>
    <recommendedName>
        <fullName evidence="3">chitin synthase</fullName>
        <ecNumber evidence="3">2.4.1.16</ecNumber>
    </recommendedName>
</protein>
<dbReference type="InterPro" id="IPR014876">
    <property type="entry name" value="DEK_C"/>
</dbReference>
<feature type="repeat" description="WD" evidence="17">
    <location>
        <begin position="102"/>
        <end position="143"/>
    </location>
</feature>
<sequence length="2672" mass="297136">MAANAPGPKTAPLTCPGHTRPVVHLEHSEKQDDGTYLMLSSCKDSNPMLRDWLGDWIGTFLGHKGAVWSAKLSGGDAARAVTGSADFSAKVWDTYTGECVQTYSHNHIVRSVAVNHAGTQLLTGGHEKKLRLFDLQKAGTSADDAQLFKTNDQGTTHDGVIRSVVLGRGTNGAENVVVTAAEDKLIQWWDLRTLEPVHEMTLDEPFVSMDRCTGTFGEYITITAGKDAMFVDLASHEVVKKHTLDVAPSSVYLHPTQADRFVAGSTADEWVRVYDYNTAEVLELSKGHHGPVHCVSYSPDGEVAASGSEDGTIRLWQAHPGTKYADIFDEHCRLIAKPNTCTYESCGKSFARRSDLKRRAFGDSSSLSRHTRTHAGMRPYKCKEPWCGKDYTRKATLRIHEVRNHLEDNGQGSADRGCSRHECGAHEPELVRCNLSGNVIYATRVPPRRFDEAPPRTRVPNLLHDTNVTPPTTPDVVASNAPSWAPSLAQRRPVPMPSPLCVANLVQELQRPCTPTTPVTEHANAMTLQNLLTTTLTPSPVCWSAPTTPAYPTTPVSAHAAQVQCDAHSSFLAPMSALATSAKCEAQSPFPTPALAQASSVKYEDSSPLATPVSAQAANMYDAQNPLLASILAGATPVKYEVQSALPTPLSAPSTSAKYETQDTFLAPVSAHAPVPYEVHDPFFAQAAAHEAQIKLESQDSFIPPLQSFVDALSYTPHAMTHPHSLHRRVWLFPVDEGMTDGQAVKHASVPAGDAEDELMTQLCHRYYQSMYYSQIQESVLVAINPFHTPVDVNGDDVLREYTRAYRDMRYTTNSNPVPPHIFGTACNAYYYMQRTGQDQSLFFLGETASGKSEARRLALRALLSLSTALPGKRGARLAIQLPAALYAMECFGNAESDENANASGMALYSELQFSKNGRLLGMKMLNYYLERSRVSPLRTTERTFHVFYMLIAGASPEDRNRWRFDDAPSFRLLTTSGRGPPAGDAGVLIARYERLVNALDLVGMPPVQRASLFDMLAAILHISNLDFVQDDGPHTAARVTSEEPLYIAAALLGVGASALANALTHLTKVVKGDLCTVMLDANGAAANRDALMRMLYSLVFAWLNEQMNQHLSNDQFHTYIGLLDLPGWGNRVYNTLDQFAVNLAQDTVHRHMSRVLLERRIDEMDREGLSHMAPLPVPSDETERLRLLTHMPGGLVHIMDDQTRRRPRKSDQTMVAAMQKRWMNHEALRIDTPDHLGPQAFVVTHFHGNVSYDPHAWLDRNDESFALEHVSLLRGADRHSDGTTGLGSSNAFVRGLFQSAAVWTQLPHHSGAPVVGTQAGLRPLRAPSTKRVARSGTLRASTSRRQRATDEDEDTYGAEMLEAPKPPPTNEMPCVLGELQNALGTLMEVIDETKAWFVLCLRPNSNQLANQCEARMIRRQAHALGLARLRHGHARDYSVTLTYVEFCDRYGTLDGLEQLGLLGAPSSEAKMRVSDACALMNWSDAHVAMGMHKVFLSHEVFRELEDALRLRDPEEVQYNLRKAAAEDELMEDGQVDPYSPYADVAAPSEDMPNPFEPIEAWHPAFTYAGEYDAEETQTLLNMDTSEEKGIAEDDALMSDALDAGPGDTGTADGPRVTEKVKVSTLRKQWVALTWLFTWWIPSFVLKRFKRFKRSDVRMAWREKLLINMMIWFVCLCSIFVIVFLGNVVCPKEHLISSNELSGYKGKKAYTAIRGEVFNLNGIIDGHAAAIPVVSRKTLQQYAGVDATKIFPVQVNALCNGVSGTISPWVTLDNNNNTDANAQYHDFRAYKGVDVRPDWYYEQMWYMRNQYRVAMIGYTPKEIDNAQEDGRTLAVYNKDIYDISDYVAQGNRGGVLVPEGMAPPANLDRTILAPEIVNLIAQNPGADITKRFDNLHLDPAVLERQRICLRNLFYIGQVDHRDSPRCTFSKYILLALSIIMVATVGFKFFAALQFGSARPPEAQDKFVICQVPCYTEDTDSIRKTVDSLAKLKYDDRRKLLILICDGNIVGAGNDAPTPQLVLDLLGADTSTEVEPRSFVSLGEGAKQHNMARVYSGLYEHAGHMVPYLVIAKCGQPSETTRPGNRGKRDSQLVLMRFLNKVHFGLPMSPLELEMYHHIKNIIGVNPSFYEYILQVDADTEVEPTSLTRLVASMVHDKKIIGLCGETALANEQQSLTTMLQVYEYYISHFMVKAFESLFGSITCLPGCFSMFRIRTPDTQRPLFISNTVLDDYAENRVDTLHLKNLLYLGEDRYLTTLVLKHFPDYKTTFVRHARCLTTAPDSWRVLLSQRRRWINSTVHNLVELLRTPQLCGFCLFSMRFIVMIDLLSTIIAPVTIGYLVYLVIVVTVEGGTIPLTSVILLAAIYGLQAIIFLLHRRFDMIGWMIVYILALPVWSLILPLYSFWHMDDFSWGNTRIVTGDHGEKLVVHNEGTFDPAEIPHMTWEEYENELWEKRSGQSDNASFAEHPRVPMSKSTRALLTRAPSLYGHATHPVPELSEPEAMRHSKAYTDGPDAMDAAWLAQETSSLMGHGEYEMGHLGKRPMSHASYGYSSYGHGFPMEPAPEYGVDPYQAPMQPSGYAWEAAAPRAPSAAFAPSEPGTPPAQGTLIDTRPNRLPHDEVIRHDIRSIIAESDLTTITKRQLRNQLQDKYGCPIDEKKAYINAQIEAALRDV</sequence>
<organism evidence="24 25">
    <name type="scientific">Malassezia japonica</name>
    <dbReference type="NCBI Taxonomy" id="223818"/>
    <lineage>
        <taxon>Eukaryota</taxon>
        <taxon>Fungi</taxon>
        <taxon>Dikarya</taxon>
        <taxon>Basidiomycota</taxon>
        <taxon>Ustilaginomycotina</taxon>
        <taxon>Malasseziomycetes</taxon>
        <taxon>Malasseziales</taxon>
        <taxon>Malasseziaceae</taxon>
        <taxon>Malassezia</taxon>
    </lineage>
</organism>
<dbReference type="PROSITE" id="PS00678">
    <property type="entry name" value="WD_REPEATS_1"/>
    <property type="match status" value="1"/>
</dbReference>
<keyword evidence="10 20" id="KW-1133">Transmembrane helix</keyword>
<feature type="transmembrane region" description="Helical" evidence="20">
    <location>
        <begin position="2381"/>
        <end position="2404"/>
    </location>
</feature>
<evidence type="ECO:0000256" key="5">
    <source>
        <dbReference type="ARBA" id="ARBA00022574"/>
    </source>
</evidence>
<evidence type="ECO:0000256" key="11">
    <source>
        <dbReference type="ARBA" id="ARBA00023123"/>
    </source>
</evidence>
<dbReference type="InterPro" id="IPR013087">
    <property type="entry name" value="Znf_C2H2_type"/>
</dbReference>
<feature type="repeat" description="WD" evidence="17">
    <location>
        <begin position="60"/>
        <end position="102"/>
    </location>
</feature>
<feature type="domain" description="C2H2-type" evidence="21">
    <location>
        <begin position="339"/>
        <end position="379"/>
    </location>
</feature>
<keyword evidence="16" id="KW-0479">Metal-binding</keyword>
<dbReference type="Gene3D" id="3.40.850.10">
    <property type="entry name" value="Kinesin motor domain"/>
    <property type="match status" value="1"/>
</dbReference>
<evidence type="ECO:0000256" key="1">
    <source>
        <dbReference type="ARBA" id="ARBA00004439"/>
    </source>
</evidence>
<evidence type="ECO:0000256" key="9">
    <source>
        <dbReference type="ARBA" id="ARBA00022737"/>
    </source>
</evidence>
<dbReference type="SUPFAM" id="SSF50978">
    <property type="entry name" value="WD40 repeat-like"/>
    <property type="match status" value="1"/>
</dbReference>
<feature type="binding site" evidence="18">
    <location>
        <begin position="846"/>
        <end position="853"/>
    </location>
    <ligand>
        <name>ATP</name>
        <dbReference type="ChEBI" id="CHEBI:30616"/>
    </ligand>
</feature>
<gene>
    <name evidence="24" type="ORF">MJAP1_000604</name>
</gene>
<dbReference type="GO" id="GO:0005524">
    <property type="term" value="F:ATP binding"/>
    <property type="evidence" value="ECO:0007669"/>
    <property type="project" value="UniProtKB-UniRule"/>
</dbReference>
<evidence type="ECO:0000259" key="23">
    <source>
        <dbReference type="PROSITE" id="PS51998"/>
    </source>
</evidence>
<evidence type="ECO:0000256" key="6">
    <source>
        <dbReference type="ARBA" id="ARBA00022676"/>
    </source>
</evidence>
<dbReference type="Gene3D" id="2.130.10.10">
    <property type="entry name" value="YVTN repeat-like/Quinoprotein amine dehydrogenase"/>
    <property type="match status" value="1"/>
</dbReference>
<dbReference type="InterPro" id="IPR001609">
    <property type="entry name" value="Myosin_head_motor_dom-like"/>
</dbReference>
<dbReference type="Gene3D" id="1.10.10.60">
    <property type="entry name" value="Homeodomain-like"/>
    <property type="match status" value="1"/>
</dbReference>
<dbReference type="SMART" id="SM00320">
    <property type="entry name" value="WD40"/>
    <property type="match status" value="5"/>
</dbReference>
<feature type="transmembrane region" description="Helical" evidence="20">
    <location>
        <begin position="1931"/>
        <end position="1950"/>
    </location>
</feature>
<feature type="transmembrane region" description="Helical" evidence="20">
    <location>
        <begin position="2326"/>
        <end position="2347"/>
    </location>
</feature>
<feature type="transmembrane region" description="Helical" evidence="20">
    <location>
        <begin position="2353"/>
        <end position="2374"/>
    </location>
</feature>
<dbReference type="Gene3D" id="1.20.120.720">
    <property type="entry name" value="Myosin VI head, motor domain, U50 subdomain"/>
    <property type="match status" value="1"/>
</dbReference>
<comment type="subcellular location">
    <subcellularLocation>
        <location evidence="2">Cell membrane</location>
        <topology evidence="2">Multi-pass membrane protein</topology>
    </subcellularLocation>
    <subcellularLocation>
        <location evidence="1">Cytoplasmic vesicle membrane</location>
        <topology evidence="1">Multi-pass membrane protein</topology>
    </subcellularLocation>
</comment>
<dbReference type="PROSITE" id="PS50157">
    <property type="entry name" value="ZINC_FINGER_C2H2_2"/>
    <property type="match status" value="2"/>
</dbReference>
<evidence type="ECO:0000256" key="17">
    <source>
        <dbReference type="PROSITE-ProRule" id="PRU00221"/>
    </source>
</evidence>
<dbReference type="InterPro" id="IPR036236">
    <property type="entry name" value="Znf_C2H2_sf"/>
</dbReference>
<evidence type="ECO:0000313" key="25">
    <source>
        <dbReference type="Proteomes" id="UP001217754"/>
    </source>
</evidence>
<dbReference type="SMART" id="SM01117">
    <property type="entry name" value="Cyt-b5"/>
    <property type="match status" value="2"/>
</dbReference>
<dbReference type="PRINTS" id="PR00193">
    <property type="entry name" value="MYOSINHEAVY"/>
</dbReference>
<feature type="region of interest" description="Disordered" evidence="19">
    <location>
        <begin position="451"/>
        <end position="478"/>
    </location>
</feature>
<feature type="region of interest" description="Disordered" evidence="19">
    <location>
        <begin position="2590"/>
        <end position="2612"/>
    </location>
</feature>
<evidence type="ECO:0000256" key="15">
    <source>
        <dbReference type="ARBA" id="ARBA00023329"/>
    </source>
</evidence>
<dbReference type="PROSITE" id="PS50294">
    <property type="entry name" value="WD_REPEATS_REGION"/>
    <property type="match status" value="1"/>
</dbReference>
<dbReference type="GO" id="GO:0016459">
    <property type="term" value="C:myosin complex"/>
    <property type="evidence" value="ECO:0007669"/>
    <property type="project" value="UniProtKB-KW"/>
</dbReference>
<keyword evidence="18" id="KW-0067">ATP-binding</keyword>
<evidence type="ECO:0000256" key="20">
    <source>
        <dbReference type="SAM" id="Phobius"/>
    </source>
</evidence>
<evidence type="ECO:0000313" key="24">
    <source>
        <dbReference type="EMBL" id="WFD37657.1"/>
    </source>
</evidence>
<dbReference type="InterPro" id="IPR015943">
    <property type="entry name" value="WD40/YVTN_repeat-like_dom_sf"/>
</dbReference>
<evidence type="ECO:0000256" key="16">
    <source>
        <dbReference type="PROSITE-ProRule" id="PRU00042"/>
    </source>
</evidence>
<evidence type="ECO:0000256" key="7">
    <source>
        <dbReference type="ARBA" id="ARBA00022679"/>
    </source>
</evidence>
<feature type="repeat" description="WD" evidence="17">
    <location>
        <begin position="285"/>
        <end position="326"/>
    </location>
</feature>
<dbReference type="Proteomes" id="UP001217754">
    <property type="component" value="Chromosome 1"/>
</dbReference>
<keyword evidence="16" id="KW-0862">Zinc</keyword>
<dbReference type="InterPro" id="IPR029044">
    <property type="entry name" value="Nucleotide-diphossugar_trans"/>
</dbReference>
<dbReference type="Gene3D" id="1.10.10.820">
    <property type="match status" value="1"/>
</dbReference>
<dbReference type="PROSITE" id="PS50082">
    <property type="entry name" value="WD_REPEATS_2"/>
    <property type="match status" value="3"/>
</dbReference>
<evidence type="ECO:0000256" key="8">
    <source>
        <dbReference type="ARBA" id="ARBA00022692"/>
    </source>
</evidence>
<dbReference type="GO" id="GO:0030428">
    <property type="term" value="C:cell septum"/>
    <property type="evidence" value="ECO:0007669"/>
    <property type="project" value="TreeGrafter"/>
</dbReference>
<dbReference type="PROSITE" id="PS00028">
    <property type="entry name" value="ZINC_FINGER_C2H2_1"/>
    <property type="match status" value="1"/>
</dbReference>
<dbReference type="PANTHER" id="PTHR22914">
    <property type="entry name" value="CHITIN SYNTHASE"/>
    <property type="match status" value="1"/>
</dbReference>
<dbReference type="GO" id="GO:0006031">
    <property type="term" value="P:chitin biosynthetic process"/>
    <property type="evidence" value="ECO:0007669"/>
    <property type="project" value="TreeGrafter"/>
</dbReference>
<name>A0AAF0F3D8_9BASI</name>
<evidence type="ECO:0000256" key="12">
    <source>
        <dbReference type="ARBA" id="ARBA00023136"/>
    </source>
</evidence>
<dbReference type="GO" id="GO:0004100">
    <property type="term" value="F:chitin synthase activity"/>
    <property type="evidence" value="ECO:0007669"/>
    <property type="project" value="UniProtKB-EC"/>
</dbReference>
<keyword evidence="5 17" id="KW-0853">WD repeat</keyword>
<reference evidence="24" key="1">
    <citation type="submission" date="2023-03" db="EMBL/GenBank/DDBJ databases">
        <title>Mating type loci evolution in Malassezia.</title>
        <authorList>
            <person name="Coelho M.A."/>
        </authorList>
    </citation>
    <scope>NUCLEOTIDE SEQUENCE</scope>
    <source>
        <strain evidence="24">CBS 9431</strain>
    </source>
</reference>
<keyword evidence="13 18" id="KW-0505">Motor protein</keyword>
<dbReference type="SUPFAM" id="SSF57667">
    <property type="entry name" value="beta-beta-alpha zinc fingers"/>
    <property type="match status" value="1"/>
</dbReference>
<dbReference type="InterPro" id="IPR019775">
    <property type="entry name" value="WD40_repeat_CS"/>
</dbReference>
<dbReference type="SUPFAM" id="SSF109715">
    <property type="entry name" value="DEK C-terminal domain"/>
    <property type="match status" value="1"/>
</dbReference>
<dbReference type="GO" id="GO:0008270">
    <property type="term" value="F:zinc ion binding"/>
    <property type="evidence" value="ECO:0007669"/>
    <property type="project" value="UniProtKB-KW"/>
</dbReference>